<keyword evidence="3" id="KW-1185">Reference proteome</keyword>
<evidence type="ECO:0000313" key="3">
    <source>
        <dbReference type="Proteomes" id="UP000572051"/>
    </source>
</evidence>
<dbReference type="Proteomes" id="UP000572051">
    <property type="component" value="Unassembled WGS sequence"/>
</dbReference>
<gene>
    <name evidence="2" type="ORF">HNR10_003440</name>
</gene>
<dbReference type="EMBL" id="JACCFS010000001">
    <property type="protein sequence ID" value="NYJ35559.1"/>
    <property type="molecule type" value="Genomic_DNA"/>
</dbReference>
<dbReference type="Pfam" id="PF23275">
    <property type="entry name" value="TPR_23"/>
    <property type="match status" value="1"/>
</dbReference>
<proteinExistence type="predicted"/>
<accession>A0A7Z0EPA2</accession>
<feature type="domain" description="TPR repeat" evidence="1">
    <location>
        <begin position="265"/>
        <end position="489"/>
    </location>
</feature>
<reference evidence="2 3" key="1">
    <citation type="submission" date="2020-07" db="EMBL/GenBank/DDBJ databases">
        <title>Sequencing the genomes of 1000 actinobacteria strains.</title>
        <authorList>
            <person name="Klenk H.-P."/>
        </authorList>
    </citation>
    <scope>NUCLEOTIDE SEQUENCE [LARGE SCALE GENOMIC DNA]</scope>
    <source>
        <strain evidence="2 3">DSM 44442</strain>
    </source>
</reference>
<dbReference type="RefSeq" id="WP_179824789.1">
    <property type="nucleotide sequence ID" value="NZ_JACCFS010000001.1"/>
</dbReference>
<dbReference type="InterPro" id="IPR057037">
    <property type="entry name" value="TPR_rep_actino"/>
</dbReference>
<organism evidence="2 3">
    <name type="scientific">Nocardiopsis aegyptia</name>
    <dbReference type="NCBI Taxonomy" id="220378"/>
    <lineage>
        <taxon>Bacteria</taxon>
        <taxon>Bacillati</taxon>
        <taxon>Actinomycetota</taxon>
        <taxon>Actinomycetes</taxon>
        <taxon>Streptosporangiales</taxon>
        <taxon>Nocardiopsidaceae</taxon>
        <taxon>Nocardiopsis</taxon>
    </lineage>
</organism>
<sequence>MASFSLAFSPRTISYTSSPITECASDLEVLNARILGRADDLGGSFDSAATQFTDLIAWDIKSLSEEDLQMWRDAAVAVTYAAAVAEMWAGHVSDFHSERAGQVSDWNTTRSEKENAVPGQYQDDVITASYPERGGMWVTGWGAGDENKCRDLYDELNSTLSSLNERENTNWTTFQNHAAEIKEMLEQGPTKANVQKLINAGNADWTFYNIDPGRYTMLVDGSDLTADNAEDWADELSAYWSGDKPIDERYHELMLMMAMVGTNAKQAQQNGTDFRPEEMAFLEAFYDRLESENTTEDGYGLGLLAIPADMAESDMTDEEREHALGVLGDGLLALSDPRLGGGYDSLPQSIRYAVEGPYLNQHDDKLVSAPAVYWEDLSSLSALFAHTDEGLEGGYGLSTNMQLSMGNFLDGWGDEHDPEGVLPSSQEMAALIDVGTRNKDSNYFMLTGEHMDPEPGIEYEDDLRTSALEGMFTYEWHDGGETARQLTDWLAEDIHSADEQEATRAGDGFAGFMETMTDADLHEALVNTGVDVTEGDNEYSNASFTQFNGGLADSLADVFDSHIYSFANGDIYDVDNNPIEGIGEYDHDTGLVQMGPQERAMYMQFLMGNDESAGRVVNSVDVYQQIESVAYLESGDAPSSARGAGQLQALLEQSLEMESQDRSDDLDEQIERETQITEFVVGEAGNLSEKIPVIGVAVSKGMELGQDSIVQAIIDGEYEVSPRFPTYSTDENIERTFSLEAFDFVNQNTPDELNNVSDPDDLSTLVEGGALTIERDGQAISAEDIDEGFVFDDSVTVSLEKNPSEWSANTMSELDSMDSALRNVLKNVDVTADGETATGDSYVREFAEDYTSAYDTTRDYFN</sequence>
<comment type="caution">
    <text evidence="2">The sequence shown here is derived from an EMBL/GenBank/DDBJ whole genome shotgun (WGS) entry which is preliminary data.</text>
</comment>
<protein>
    <recommendedName>
        <fullName evidence="1">TPR repeat domain-containing protein</fullName>
    </recommendedName>
</protein>
<evidence type="ECO:0000259" key="1">
    <source>
        <dbReference type="Pfam" id="PF23275"/>
    </source>
</evidence>
<name>A0A7Z0EPA2_9ACTN</name>
<dbReference type="AlphaFoldDB" id="A0A7Z0EPA2"/>
<evidence type="ECO:0000313" key="2">
    <source>
        <dbReference type="EMBL" id="NYJ35559.1"/>
    </source>
</evidence>